<reference evidence="16 17" key="1">
    <citation type="submission" date="2016-04" db="EMBL/GenBank/DDBJ databases">
        <title>Genome sequence of Methanobrevibacter cuticularis DSM 11139.</title>
        <authorList>
            <person name="Poehlein A."/>
            <person name="Seedorf H."/>
            <person name="Daniel R."/>
        </authorList>
    </citation>
    <scope>NUCLEOTIDE SEQUENCE [LARGE SCALE GENOMIC DNA]</scope>
    <source>
        <strain evidence="16 17">DSM 11139</strain>
    </source>
</reference>
<evidence type="ECO:0000256" key="8">
    <source>
        <dbReference type="ARBA" id="ARBA00023004"/>
    </source>
</evidence>
<keyword evidence="5" id="KW-0004">4Fe-4S</keyword>
<evidence type="ECO:0000256" key="7">
    <source>
        <dbReference type="ARBA" id="ARBA00023002"/>
    </source>
</evidence>
<evidence type="ECO:0000256" key="1">
    <source>
        <dbReference type="ARBA" id="ARBA00001966"/>
    </source>
</evidence>
<dbReference type="Gene3D" id="2.20.28.10">
    <property type="match status" value="1"/>
</dbReference>
<feature type="domain" description="Rubredoxin-like" evidence="15">
    <location>
        <begin position="132"/>
        <end position="166"/>
    </location>
</feature>
<name>A0A166DN03_9EURY</name>
<evidence type="ECO:0000256" key="4">
    <source>
        <dbReference type="ARBA" id="ARBA00012358"/>
    </source>
</evidence>
<comment type="catalytic activity">
    <reaction evidence="13">
        <text>[thioredoxin]-disulfide + 2 reduced [2Fe-2S]-[ferredoxin] + 2 H(+) = [thioredoxin]-dithiol + 2 oxidized [2Fe-2S]-[ferredoxin]</text>
        <dbReference type="Rhea" id="RHEA:42336"/>
        <dbReference type="Rhea" id="RHEA-COMP:10000"/>
        <dbReference type="Rhea" id="RHEA-COMP:10001"/>
        <dbReference type="Rhea" id="RHEA-COMP:10698"/>
        <dbReference type="Rhea" id="RHEA-COMP:10700"/>
        <dbReference type="ChEBI" id="CHEBI:15378"/>
        <dbReference type="ChEBI" id="CHEBI:29950"/>
        <dbReference type="ChEBI" id="CHEBI:33737"/>
        <dbReference type="ChEBI" id="CHEBI:33738"/>
        <dbReference type="ChEBI" id="CHEBI:50058"/>
        <dbReference type="EC" id="1.8.7.2"/>
    </reaction>
</comment>
<dbReference type="Gene3D" id="3.90.460.10">
    <property type="entry name" value="Ferredoxin thioredoxin reductase catalytic beta subunit"/>
    <property type="match status" value="1"/>
</dbReference>
<dbReference type="InterPro" id="IPR004209">
    <property type="entry name" value="FTR_bsu"/>
</dbReference>
<dbReference type="InterPro" id="IPR036644">
    <property type="entry name" value="FTR_bsu_sf"/>
</dbReference>
<dbReference type="STRING" id="47311.MBCUT_12770"/>
<dbReference type="Pfam" id="PF02943">
    <property type="entry name" value="FeThRed_B"/>
    <property type="match status" value="1"/>
</dbReference>
<dbReference type="EC" id="1.8.7.2" evidence="4"/>
<evidence type="ECO:0000256" key="6">
    <source>
        <dbReference type="ARBA" id="ARBA00022723"/>
    </source>
</evidence>
<dbReference type="OrthoDB" id="45654at2157"/>
<evidence type="ECO:0000313" key="16">
    <source>
        <dbReference type="EMBL" id="KZX15774.1"/>
    </source>
</evidence>
<keyword evidence="17" id="KW-1185">Reference proteome</keyword>
<accession>A0A166DN03</accession>
<keyword evidence="6" id="KW-0479">Metal-binding</keyword>
<evidence type="ECO:0000256" key="11">
    <source>
        <dbReference type="ARBA" id="ARBA00026011"/>
    </source>
</evidence>
<dbReference type="PATRIC" id="fig|47311.3.peg.1399"/>
<dbReference type="SUPFAM" id="SSF57802">
    <property type="entry name" value="Rubredoxin-like"/>
    <property type="match status" value="1"/>
</dbReference>
<evidence type="ECO:0000256" key="14">
    <source>
        <dbReference type="SAM" id="MobiDB-lite"/>
    </source>
</evidence>
<dbReference type="RefSeq" id="WP_067259855.1">
    <property type="nucleotide sequence ID" value="NZ_LWMW01000108.1"/>
</dbReference>
<evidence type="ECO:0000313" key="17">
    <source>
        <dbReference type="Proteomes" id="UP000077275"/>
    </source>
</evidence>
<dbReference type="GO" id="GO:0016730">
    <property type="term" value="F:oxidoreductase activity, acting on iron-sulfur proteins as donors"/>
    <property type="evidence" value="ECO:0007669"/>
    <property type="project" value="InterPro"/>
</dbReference>
<dbReference type="PANTHER" id="PTHR35113">
    <property type="entry name" value="FERREDOXIN-THIOREDOXIN REDUCTASE CATALYTIC CHAIN, CHLOROPLASTIC"/>
    <property type="match status" value="1"/>
</dbReference>
<comment type="caution">
    <text evidence="16">The sequence shown here is derived from an EMBL/GenBank/DDBJ whole genome shotgun (WGS) entry which is preliminary data.</text>
</comment>
<dbReference type="GO" id="GO:0051539">
    <property type="term" value="F:4 iron, 4 sulfur cluster binding"/>
    <property type="evidence" value="ECO:0007669"/>
    <property type="project" value="UniProtKB-KW"/>
</dbReference>
<dbReference type="Pfam" id="PF21349">
    <property type="entry name" value="RUBY_RBDX"/>
    <property type="match status" value="1"/>
</dbReference>
<sequence length="167" mass="18962">MSDFSSYDKFKKEAEDGGYYINDDTEFVQSLLDSINVNIDRYGYASCPCRLASGEREKDLDIICPCDYRDPDLVDKGACFCALYVTEDVLKGKQQLTSIPDRRVREKAKKDAENESSSENKSSTEILGKLKVPIWRCKVCGYLCGREKPPLNCPICKASQDRFEQIL</sequence>
<dbReference type="Proteomes" id="UP000077275">
    <property type="component" value="Unassembled WGS sequence"/>
</dbReference>
<proteinExistence type="inferred from homology"/>
<evidence type="ECO:0000259" key="15">
    <source>
        <dbReference type="PROSITE" id="PS50903"/>
    </source>
</evidence>
<evidence type="ECO:0000256" key="12">
    <source>
        <dbReference type="ARBA" id="ARBA00030295"/>
    </source>
</evidence>
<comment type="similarity">
    <text evidence="3">Belongs to the ferredoxin thioredoxin reductase beta subunit family.</text>
</comment>
<keyword evidence="7" id="KW-0560">Oxidoreductase</keyword>
<dbReference type="PROSITE" id="PS50903">
    <property type="entry name" value="RUBREDOXIN_LIKE"/>
    <property type="match status" value="1"/>
</dbReference>
<dbReference type="EMBL" id="LWMW01000108">
    <property type="protein sequence ID" value="KZX15774.1"/>
    <property type="molecule type" value="Genomic_DNA"/>
</dbReference>
<dbReference type="GO" id="GO:0005506">
    <property type="term" value="F:iron ion binding"/>
    <property type="evidence" value="ECO:0007669"/>
    <property type="project" value="InterPro"/>
</dbReference>
<feature type="region of interest" description="Disordered" evidence="14">
    <location>
        <begin position="101"/>
        <end position="120"/>
    </location>
</feature>
<dbReference type="InterPro" id="IPR024934">
    <property type="entry name" value="Rubredoxin-like_dom"/>
</dbReference>
<evidence type="ECO:0000256" key="13">
    <source>
        <dbReference type="ARBA" id="ARBA00048150"/>
    </source>
</evidence>
<gene>
    <name evidence="16" type="ORF">MBCUT_12770</name>
</gene>
<keyword evidence="10" id="KW-1015">Disulfide bond</keyword>
<dbReference type="InterPro" id="IPR048574">
    <property type="entry name" value="RUBY_RBDX"/>
</dbReference>
<evidence type="ECO:0000256" key="9">
    <source>
        <dbReference type="ARBA" id="ARBA00023014"/>
    </source>
</evidence>
<feature type="compositionally biased region" description="Basic and acidic residues" evidence="14">
    <location>
        <begin position="101"/>
        <end position="113"/>
    </location>
</feature>
<comment type="function">
    <text evidence="2">Catalytic subunit of the ferredoxin-thioredoxin reductase (FTR), which catalyzes the two-electron reduction of thioredoxins by the electrons provided by reduced ferredoxin.</text>
</comment>
<evidence type="ECO:0000256" key="5">
    <source>
        <dbReference type="ARBA" id="ARBA00022485"/>
    </source>
</evidence>
<comment type="cofactor">
    <cofactor evidence="1">
        <name>[4Fe-4S] cluster</name>
        <dbReference type="ChEBI" id="CHEBI:49883"/>
    </cofactor>
</comment>
<dbReference type="AlphaFoldDB" id="A0A166DN03"/>
<protein>
    <recommendedName>
        <fullName evidence="4">ferredoxin:thioredoxin reductase</fullName>
        <ecNumber evidence="4">1.8.7.2</ecNumber>
    </recommendedName>
    <alternativeName>
        <fullName evidence="12">Ferredoxin-thioredoxin reductase subunit B</fullName>
    </alternativeName>
</protein>
<organism evidence="16 17">
    <name type="scientific">Methanobrevibacter cuticularis</name>
    <dbReference type="NCBI Taxonomy" id="47311"/>
    <lineage>
        <taxon>Archaea</taxon>
        <taxon>Methanobacteriati</taxon>
        <taxon>Methanobacteriota</taxon>
        <taxon>Methanomada group</taxon>
        <taxon>Methanobacteria</taxon>
        <taxon>Methanobacteriales</taxon>
        <taxon>Methanobacteriaceae</taxon>
        <taxon>Methanobrevibacter</taxon>
    </lineage>
</organism>
<keyword evidence="9" id="KW-0411">Iron-sulfur</keyword>
<evidence type="ECO:0000256" key="3">
    <source>
        <dbReference type="ARBA" id="ARBA00007941"/>
    </source>
</evidence>
<evidence type="ECO:0000256" key="10">
    <source>
        <dbReference type="ARBA" id="ARBA00023157"/>
    </source>
</evidence>
<evidence type="ECO:0000256" key="2">
    <source>
        <dbReference type="ARBA" id="ARBA00003945"/>
    </source>
</evidence>
<dbReference type="PANTHER" id="PTHR35113:SF1">
    <property type="entry name" value="FERREDOXIN-THIOREDOXIN REDUCTASE CATALYTIC CHAIN, CHLOROPLASTIC"/>
    <property type="match status" value="1"/>
</dbReference>
<comment type="subunit">
    <text evidence="11">Heterodimer of subunit A (variable subunit) and subunit B (catalytic subunit). Heterodimeric FTR forms a complex with ferredoxin and thioredoxin.</text>
</comment>
<keyword evidence="8" id="KW-0408">Iron</keyword>
<dbReference type="SUPFAM" id="SSF57662">
    <property type="entry name" value="Ferredoxin thioredoxin reductase (FTR), catalytic beta chain"/>
    <property type="match status" value="1"/>
</dbReference>